<dbReference type="Pfam" id="PF01363">
    <property type="entry name" value="FYVE"/>
    <property type="match status" value="1"/>
</dbReference>
<dbReference type="InterPro" id="IPR027417">
    <property type="entry name" value="P-loop_NTPase"/>
</dbReference>
<dbReference type="Gene3D" id="1.25.40.20">
    <property type="entry name" value="Ankyrin repeat-containing domain"/>
    <property type="match status" value="2"/>
</dbReference>
<feature type="domain" description="FYVE-type" evidence="14">
    <location>
        <begin position="1608"/>
        <end position="1669"/>
    </location>
</feature>
<keyword evidence="7 11" id="KW-0505">Motor protein</keyword>
<dbReference type="PROSITE" id="PS50297">
    <property type="entry name" value="ANK_REP_REGION"/>
    <property type="match status" value="3"/>
</dbReference>
<evidence type="ECO:0000313" key="17">
    <source>
        <dbReference type="Proteomes" id="UP001153069"/>
    </source>
</evidence>
<dbReference type="GO" id="GO:0016020">
    <property type="term" value="C:membrane"/>
    <property type="evidence" value="ECO:0007669"/>
    <property type="project" value="TreeGrafter"/>
</dbReference>
<dbReference type="InterPro" id="IPR011011">
    <property type="entry name" value="Znf_FYVE_PHD"/>
</dbReference>
<dbReference type="GO" id="GO:0005737">
    <property type="term" value="C:cytoplasm"/>
    <property type="evidence" value="ECO:0007669"/>
    <property type="project" value="TreeGrafter"/>
</dbReference>
<dbReference type="Gene3D" id="3.40.850.10">
    <property type="entry name" value="Kinesin motor domain"/>
    <property type="match status" value="1"/>
</dbReference>
<dbReference type="PROSITE" id="PS51456">
    <property type="entry name" value="MYOSIN_MOTOR"/>
    <property type="match status" value="1"/>
</dbReference>
<evidence type="ECO:0000256" key="4">
    <source>
        <dbReference type="ARBA" id="ARBA00022833"/>
    </source>
</evidence>
<keyword evidence="12" id="KW-0175">Coiled coil</keyword>
<keyword evidence="8 11" id="KW-0009">Actin-binding</keyword>
<dbReference type="CDD" id="cd00065">
    <property type="entry name" value="FYVE_like_SF"/>
    <property type="match status" value="1"/>
</dbReference>
<dbReference type="SMART" id="SM00248">
    <property type="entry name" value="ANK"/>
    <property type="match status" value="7"/>
</dbReference>
<dbReference type="InterPro" id="IPR001609">
    <property type="entry name" value="Myosin_head_motor_dom-like"/>
</dbReference>
<keyword evidence="1" id="KW-0479">Metal-binding</keyword>
<comment type="similarity">
    <text evidence="11">Belongs to the TRAFAC class myosin-kinesin ATPase superfamily. Myosin family.</text>
</comment>
<dbReference type="PROSITE" id="PS50088">
    <property type="entry name" value="ANK_REPEAT"/>
    <property type="match status" value="3"/>
</dbReference>
<dbReference type="GO" id="GO:0007015">
    <property type="term" value="P:actin filament organization"/>
    <property type="evidence" value="ECO:0007669"/>
    <property type="project" value="TreeGrafter"/>
</dbReference>
<feature type="binding site" evidence="11">
    <location>
        <begin position="258"/>
        <end position="265"/>
    </location>
    <ligand>
        <name>ATP</name>
        <dbReference type="ChEBI" id="CHEBI:30616"/>
    </ligand>
</feature>
<feature type="repeat" description="ANK" evidence="9">
    <location>
        <begin position="1369"/>
        <end position="1401"/>
    </location>
</feature>
<evidence type="ECO:0000256" key="12">
    <source>
        <dbReference type="SAM" id="Coils"/>
    </source>
</evidence>
<dbReference type="PRINTS" id="PR00193">
    <property type="entry name" value="MYOSINHEAVY"/>
</dbReference>
<evidence type="ECO:0000259" key="14">
    <source>
        <dbReference type="PROSITE" id="PS50178"/>
    </source>
</evidence>
<dbReference type="OrthoDB" id="6108017at2759"/>
<evidence type="ECO:0000256" key="3">
    <source>
        <dbReference type="ARBA" id="ARBA00022771"/>
    </source>
</evidence>
<feature type="region of interest" description="Disordered" evidence="13">
    <location>
        <begin position="58"/>
        <end position="101"/>
    </location>
</feature>
<dbReference type="Gene3D" id="1.10.10.820">
    <property type="match status" value="1"/>
</dbReference>
<keyword evidence="4" id="KW-0862">Zinc</keyword>
<keyword evidence="5 11" id="KW-0067">ATP-binding</keyword>
<dbReference type="GO" id="GO:0005524">
    <property type="term" value="F:ATP binding"/>
    <property type="evidence" value="ECO:0007669"/>
    <property type="project" value="UniProtKB-UniRule"/>
</dbReference>
<evidence type="ECO:0000256" key="6">
    <source>
        <dbReference type="ARBA" id="ARBA00023123"/>
    </source>
</evidence>
<keyword evidence="9" id="KW-0040">ANK repeat</keyword>
<dbReference type="SUPFAM" id="SSF57903">
    <property type="entry name" value="FYVE/PHD zinc finger"/>
    <property type="match status" value="1"/>
</dbReference>
<comment type="caution">
    <text evidence="16">The sequence shown here is derived from an EMBL/GenBank/DDBJ whole genome shotgun (WGS) entry which is preliminary data.</text>
</comment>
<dbReference type="Gene3D" id="1.20.5.4820">
    <property type="match status" value="1"/>
</dbReference>
<feature type="coiled-coil region" evidence="12">
    <location>
        <begin position="1046"/>
        <end position="1123"/>
    </location>
</feature>
<dbReference type="EMBL" id="CAICTM010000766">
    <property type="protein sequence ID" value="CAB9516200.1"/>
    <property type="molecule type" value="Genomic_DNA"/>
</dbReference>
<organism evidence="16 17">
    <name type="scientific">Seminavis robusta</name>
    <dbReference type="NCBI Taxonomy" id="568900"/>
    <lineage>
        <taxon>Eukaryota</taxon>
        <taxon>Sar</taxon>
        <taxon>Stramenopiles</taxon>
        <taxon>Ochrophyta</taxon>
        <taxon>Bacillariophyta</taxon>
        <taxon>Bacillariophyceae</taxon>
        <taxon>Bacillariophycidae</taxon>
        <taxon>Naviculales</taxon>
        <taxon>Naviculaceae</taxon>
        <taxon>Seminavis</taxon>
    </lineage>
</organism>
<keyword evidence="6 11" id="KW-0518">Myosin</keyword>
<evidence type="ECO:0000256" key="5">
    <source>
        <dbReference type="ARBA" id="ARBA00022840"/>
    </source>
</evidence>
<dbReference type="GO" id="GO:0051015">
    <property type="term" value="F:actin filament binding"/>
    <property type="evidence" value="ECO:0007669"/>
    <property type="project" value="TreeGrafter"/>
</dbReference>
<evidence type="ECO:0000256" key="2">
    <source>
        <dbReference type="ARBA" id="ARBA00022741"/>
    </source>
</evidence>
<dbReference type="InterPro" id="IPR017455">
    <property type="entry name" value="Znf_FYVE-rel"/>
</dbReference>
<feature type="repeat" description="ANK" evidence="9">
    <location>
        <begin position="1451"/>
        <end position="1486"/>
    </location>
</feature>
<feature type="compositionally biased region" description="Polar residues" evidence="13">
    <location>
        <begin position="1183"/>
        <end position="1212"/>
    </location>
</feature>
<evidence type="ECO:0000256" key="13">
    <source>
        <dbReference type="SAM" id="MobiDB-lite"/>
    </source>
</evidence>
<dbReference type="Proteomes" id="UP001153069">
    <property type="component" value="Unassembled WGS sequence"/>
</dbReference>
<evidence type="ECO:0000256" key="11">
    <source>
        <dbReference type="PROSITE-ProRule" id="PRU00782"/>
    </source>
</evidence>
<sequence>MSKRSAHGTHVWVRTDLIEAVLHHQGNLPAGWKPASTTSRRHGSTNITDWGWARAQVSGATSPLPSPDRGSNGERTPFGSVKLRKTQQQQQQQQEDDSDAPKLVTASFMLDDEEFAPQHLLYAPVSITYDAKDSSLVCMANSWWHSEGEEPPEDLTNLSHLHEPAVVFCLQRRYEQDAIYTYTGKVLLALNPFRPVNNVYGEHVMHQYWNMVLGHRPPPHVYAIAEDAYRSLVRSLLDHYAEPHIFRSGQDQSILVSGESGAGKTVTTKIVMQYLATLSQNSDRDRDNSIEAQVLQSNPILESFGNARTVRNDNSSRFGKFIEIEFNSAGSLVSASITTYLLEKVRLITQTPGERNYHIFYEILSGVTQRERQQLRMGNLSAYDFNMTAASGTFDRRDGVADRDTFRALREALDTVGFTQEEQFEMFRVCAALLHASNLGFQEHNDASELDLINPSLRHAVDLFGVSAIGLNEACCRFAIEARGETLYKNLSILQAQKAMEALIKATYEALFTHIARRINSFITVRDESSVSSGRNRGNDAATASIGVLDIFGFESFEENSFEQLCINFCNEALQQQFNKFVFKQEQDEYKREGIEWSFIAFPDNQDVLDLIEKKRDGIISILDEQCRLQRCTDSSFARALYDKCSDHARFSASKSQQVNLTFCIRHYAGEVEYSAVNFLEKNKDELPKETTELLLYSSNKFVTKLAQILAESTGTKSDKTNVQQKRSIPRSASKRDNSSSLLRESVGSQFSTQLRDLRSRVADTEPHYVRCLKPNDDLIPYNFQPLVIADQLRCAGVLEAIRVSRVGFPHRYSHQDFVTLYSVLCRTELEKYQHQCDARQLCEILCTALIPPIKNLIRNHENEGHKAVVERDTETSPTSARFLGLQMGRSKVFIRPKTFEALDLLRGQKVEKAAITIQAAARMFLGTIRYEICQIATIIMQAAVRRFCAVRRAWRIRLFRRATTIQTAWRTYSARRRFFAALIICGFCQSAYRGAAARSQCHRFLLGRRAATIQRCWRRSRHYPGKLSFYALRGAALTLQTAHRRKAAERVLKLLKAEAKDLSCIAKERDKFREETRRLRLELERAKREAEDKGRMSKEVEVKQLKMEVKQLRAELERAKNLPISPTLSHADELGVLAKECELKELQLKGLRRDLYKNNSQFGMSPASKDAIGSIGISFSNDGSLQENVEPPRQQSTKSLRSPGRSSTASFSLLDEDNPEECYPDKSFEEMSNPQDEVGSKSNTTSTVSLSYSQNTPFLRGEAFFRELRRLHDAIHGSDLSSLDEILRSSDEEPHVLINEGDEIGRTALHVAVMSSNLLMTQTLLDKAAIANAQDNDGETPLHLAESASMTSLLVKNGRANPNIPNVDGICSLHLAVQRRDLDSVRSLLLHNANVNSADNVRWFTPLHLIALPPRAGVNDDGDIRCRIAELMAGGASSRYEPDLNYQDSEGNCPLHYAVQLVTPDSYDLAKVFLESGADPQVMNNRKQTALHLICHNTGLRHFKFYPSLMKMILGHGADPNQQSAAGCTALHLSLYHRDIDTAVELVTNGAQLHPLWKKPKRWVSFWDDKGSSGVLALDMVKKDSQCSRILAAISVPQKWAPSRSWCMQCKCNLGTFARALHCRHCGRFICGDCTSSGTLGPEYFPVSFETADISPLYVCTLCEKILMARKASGNKTVKLPEDSNSQVASSVHSSLIMDDRNSGLMEF</sequence>
<dbReference type="GO" id="GO:0000146">
    <property type="term" value="F:microfilament motor activity"/>
    <property type="evidence" value="ECO:0007669"/>
    <property type="project" value="TreeGrafter"/>
</dbReference>
<dbReference type="SMART" id="SM00242">
    <property type="entry name" value="MYSc"/>
    <property type="match status" value="1"/>
</dbReference>
<feature type="compositionally biased region" description="Polar residues" evidence="13">
    <location>
        <begin position="1231"/>
        <end position="1250"/>
    </location>
</feature>
<gene>
    <name evidence="16" type="ORF">SEMRO_767_G199470.1</name>
</gene>
<dbReference type="CDD" id="cd00124">
    <property type="entry name" value="MYSc"/>
    <property type="match status" value="1"/>
</dbReference>
<name>A0A9N8ECV6_9STRA</name>
<evidence type="ECO:0000256" key="7">
    <source>
        <dbReference type="ARBA" id="ARBA00023175"/>
    </source>
</evidence>
<feature type="domain" description="Myosin motor" evidence="15">
    <location>
        <begin position="150"/>
        <end position="908"/>
    </location>
</feature>
<keyword evidence="17" id="KW-1185">Reference proteome</keyword>
<dbReference type="Gene3D" id="3.30.40.10">
    <property type="entry name" value="Zinc/RING finger domain, C3HC4 (zinc finger)"/>
    <property type="match status" value="1"/>
</dbReference>
<evidence type="ECO:0000256" key="10">
    <source>
        <dbReference type="PROSITE-ProRule" id="PRU00091"/>
    </source>
</evidence>
<dbReference type="InterPro" id="IPR002110">
    <property type="entry name" value="Ankyrin_rpt"/>
</dbReference>
<dbReference type="Gene3D" id="1.20.58.530">
    <property type="match status" value="1"/>
</dbReference>
<dbReference type="Pfam" id="PF00023">
    <property type="entry name" value="Ank"/>
    <property type="match status" value="1"/>
</dbReference>
<keyword evidence="2 11" id="KW-0547">Nucleotide-binding</keyword>
<feature type="region of interest" description="Disordered" evidence="13">
    <location>
        <begin position="1183"/>
        <end position="1250"/>
    </location>
</feature>
<dbReference type="PANTHER" id="PTHR13140:SF845">
    <property type="entry name" value="MYOSIN-LIKE PROTEIN"/>
    <property type="match status" value="1"/>
</dbReference>
<dbReference type="Gene3D" id="1.20.120.720">
    <property type="entry name" value="Myosin VI head, motor domain, U50 subdomain"/>
    <property type="match status" value="1"/>
</dbReference>
<dbReference type="PANTHER" id="PTHR13140">
    <property type="entry name" value="MYOSIN"/>
    <property type="match status" value="1"/>
</dbReference>
<feature type="compositionally biased region" description="Polar residues" evidence="13">
    <location>
        <begin position="717"/>
        <end position="727"/>
    </location>
</feature>
<evidence type="ECO:0000256" key="9">
    <source>
        <dbReference type="PROSITE-ProRule" id="PRU00023"/>
    </source>
</evidence>
<dbReference type="InterPro" id="IPR000306">
    <property type="entry name" value="Znf_FYVE"/>
</dbReference>
<dbReference type="SMART" id="SM00015">
    <property type="entry name" value="IQ"/>
    <property type="match status" value="2"/>
</dbReference>
<dbReference type="InterPro" id="IPR013083">
    <property type="entry name" value="Znf_RING/FYVE/PHD"/>
</dbReference>
<dbReference type="GO" id="GO:0016459">
    <property type="term" value="C:myosin complex"/>
    <property type="evidence" value="ECO:0007669"/>
    <property type="project" value="UniProtKB-KW"/>
</dbReference>
<dbReference type="GO" id="GO:0008270">
    <property type="term" value="F:zinc ion binding"/>
    <property type="evidence" value="ECO:0007669"/>
    <property type="project" value="UniProtKB-KW"/>
</dbReference>
<dbReference type="SMART" id="SM00064">
    <property type="entry name" value="FYVE"/>
    <property type="match status" value="1"/>
</dbReference>
<evidence type="ECO:0000256" key="8">
    <source>
        <dbReference type="ARBA" id="ARBA00023203"/>
    </source>
</evidence>
<dbReference type="InterPro" id="IPR000048">
    <property type="entry name" value="IQ_motif_EF-hand-BS"/>
</dbReference>
<feature type="region of interest" description="Actin-binding" evidence="11">
    <location>
        <begin position="755"/>
        <end position="777"/>
    </location>
</feature>
<keyword evidence="3 10" id="KW-0863">Zinc-finger</keyword>
<reference evidence="16" key="1">
    <citation type="submission" date="2020-06" db="EMBL/GenBank/DDBJ databases">
        <authorList>
            <consortium name="Plant Systems Biology data submission"/>
        </authorList>
    </citation>
    <scope>NUCLEOTIDE SEQUENCE</scope>
    <source>
        <strain evidence="16">D6</strain>
    </source>
</reference>
<dbReference type="InterPro" id="IPR036961">
    <property type="entry name" value="Kinesin_motor_dom_sf"/>
</dbReference>
<accession>A0A9N8ECV6</accession>
<dbReference type="Pfam" id="PF12796">
    <property type="entry name" value="Ank_2"/>
    <property type="match status" value="2"/>
</dbReference>
<dbReference type="SUPFAM" id="SSF48403">
    <property type="entry name" value="Ankyrin repeat"/>
    <property type="match status" value="1"/>
</dbReference>
<proteinExistence type="inferred from homology"/>
<feature type="region of interest" description="Disordered" evidence="13">
    <location>
        <begin position="717"/>
        <end position="743"/>
    </location>
</feature>
<dbReference type="InterPro" id="IPR036770">
    <property type="entry name" value="Ankyrin_rpt-contain_sf"/>
</dbReference>
<dbReference type="PROSITE" id="PS50178">
    <property type="entry name" value="ZF_FYVE"/>
    <property type="match status" value="1"/>
</dbReference>
<evidence type="ECO:0000259" key="15">
    <source>
        <dbReference type="PROSITE" id="PS51456"/>
    </source>
</evidence>
<dbReference type="Pfam" id="PF00063">
    <property type="entry name" value="Myosin_head"/>
    <property type="match status" value="1"/>
</dbReference>
<evidence type="ECO:0000256" key="1">
    <source>
        <dbReference type="ARBA" id="ARBA00022723"/>
    </source>
</evidence>
<feature type="repeat" description="ANK" evidence="9">
    <location>
        <begin position="1305"/>
        <end position="1337"/>
    </location>
</feature>
<dbReference type="CDD" id="cd23767">
    <property type="entry name" value="IQCD"/>
    <property type="match status" value="1"/>
</dbReference>
<dbReference type="SUPFAM" id="SSF52540">
    <property type="entry name" value="P-loop containing nucleoside triphosphate hydrolases"/>
    <property type="match status" value="1"/>
</dbReference>
<evidence type="ECO:0000313" key="16">
    <source>
        <dbReference type="EMBL" id="CAB9516200.1"/>
    </source>
</evidence>
<protein>
    <submittedName>
        <fullName evidence="16">Unconventional myosin</fullName>
    </submittedName>
</protein>